<feature type="compositionally biased region" description="Polar residues" evidence="1">
    <location>
        <begin position="154"/>
        <end position="170"/>
    </location>
</feature>
<dbReference type="EMBL" id="CP095049">
    <property type="protein sequence ID" value="UOQ50703.1"/>
    <property type="molecule type" value="Genomic_DNA"/>
</dbReference>
<keyword evidence="3" id="KW-1185">Reference proteome</keyword>
<evidence type="ECO:0000256" key="1">
    <source>
        <dbReference type="SAM" id="MobiDB-lite"/>
    </source>
</evidence>
<dbReference type="Proteomes" id="UP000831785">
    <property type="component" value="Chromosome"/>
</dbReference>
<accession>A0ABY4F3Q7</accession>
<gene>
    <name evidence="2" type="ORF">MUN80_13130</name>
</gene>
<organism evidence="2 3">
    <name type="scientific">Hymenobacter cellulosivorans</name>
    <dbReference type="NCBI Taxonomy" id="2932249"/>
    <lineage>
        <taxon>Bacteria</taxon>
        <taxon>Pseudomonadati</taxon>
        <taxon>Bacteroidota</taxon>
        <taxon>Cytophagia</taxon>
        <taxon>Cytophagales</taxon>
        <taxon>Hymenobacteraceae</taxon>
        <taxon>Hymenobacter</taxon>
    </lineage>
</organism>
<evidence type="ECO:0000313" key="3">
    <source>
        <dbReference type="Proteomes" id="UP000831785"/>
    </source>
</evidence>
<feature type="compositionally biased region" description="Low complexity" evidence="1">
    <location>
        <begin position="197"/>
        <end position="217"/>
    </location>
</feature>
<evidence type="ECO:0000313" key="2">
    <source>
        <dbReference type="EMBL" id="UOQ50703.1"/>
    </source>
</evidence>
<dbReference type="RefSeq" id="WP_244713460.1">
    <property type="nucleotide sequence ID" value="NZ_CP095049.1"/>
</dbReference>
<reference evidence="2 3" key="1">
    <citation type="submission" date="2022-04" db="EMBL/GenBank/DDBJ databases">
        <title>Hymenobacter sp. isolated from the air.</title>
        <authorList>
            <person name="Won M."/>
            <person name="Lee C.-M."/>
            <person name="Woen H.-Y."/>
            <person name="Kwon S.-W."/>
        </authorList>
    </citation>
    <scope>NUCLEOTIDE SEQUENCE [LARGE SCALE GENOMIC DNA]</scope>
    <source>
        <strain evidence="3">5116 S-27</strain>
    </source>
</reference>
<sequence length="338" mass="36383">MKTPSSPTSASAQAARKSRALIVPAEVLALPDITLTAKLILAEVLDLYKVSGKVFASDEHFALRLGIGIRTVGDAIKQLNSYDLLTRSFDPKARQKRLLIPKLPNPSPASAQEKSLRNPQEQEAAEPADSAESACEFRNESLQNPQGVPAKSADINTRINTKVNSNQTPIGGSAARAAPQKKLGIGEESASAKDLTSAPSSSPVAAAPPSSPLLSPKPSQQAALALLASLQFPAGATQQLRDVFTSWVTFRQKRGRPLTVESFQMQVDELAEYNEEFSLALLHAAIKNGTQGLTYPETKRKYSLWLTNPHANTAQYSRRLAAAQQRLHAPVNVSYGQL</sequence>
<protein>
    <submittedName>
        <fullName evidence="2">Helix-turn-helix domain-containing protein</fullName>
    </submittedName>
</protein>
<feature type="region of interest" description="Disordered" evidence="1">
    <location>
        <begin position="97"/>
        <end position="217"/>
    </location>
</feature>
<feature type="compositionally biased region" description="Low complexity" evidence="1">
    <location>
        <begin position="119"/>
        <end position="136"/>
    </location>
</feature>
<name>A0ABY4F3Q7_9BACT</name>
<proteinExistence type="predicted"/>